<keyword evidence="2 4" id="KW-0863">Zinc-finger</keyword>
<accession>A0A1I8BEL3</accession>
<feature type="compositionally biased region" description="Basic residues" evidence="5">
    <location>
        <begin position="171"/>
        <end position="192"/>
    </location>
</feature>
<dbReference type="Gene3D" id="3.30.60.90">
    <property type="match status" value="1"/>
</dbReference>
<dbReference type="SUPFAM" id="SSF57850">
    <property type="entry name" value="RING/U-box"/>
    <property type="match status" value="1"/>
</dbReference>
<reference evidence="8" key="1">
    <citation type="submission" date="2016-11" db="UniProtKB">
        <authorList>
            <consortium name="WormBaseParasite"/>
        </authorList>
    </citation>
    <scope>IDENTIFICATION</scope>
</reference>
<dbReference type="Proteomes" id="UP000095281">
    <property type="component" value="Unplaced"/>
</dbReference>
<dbReference type="SMART" id="SM00291">
    <property type="entry name" value="ZnF_ZZ"/>
    <property type="match status" value="1"/>
</dbReference>
<feature type="compositionally biased region" description="Basic and acidic residues" evidence="5">
    <location>
        <begin position="392"/>
        <end position="436"/>
    </location>
</feature>
<feature type="region of interest" description="Disordered" evidence="5">
    <location>
        <begin position="504"/>
        <end position="549"/>
    </location>
</feature>
<dbReference type="InterPro" id="IPR000433">
    <property type="entry name" value="Znf_ZZ"/>
</dbReference>
<organism evidence="7 8">
    <name type="scientific">Meloidogyne hapla</name>
    <name type="common">Root-knot nematode worm</name>
    <dbReference type="NCBI Taxonomy" id="6305"/>
    <lineage>
        <taxon>Eukaryota</taxon>
        <taxon>Metazoa</taxon>
        <taxon>Ecdysozoa</taxon>
        <taxon>Nematoda</taxon>
        <taxon>Chromadorea</taxon>
        <taxon>Rhabditida</taxon>
        <taxon>Tylenchina</taxon>
        <taxon>Tylenchomorpha</taxon>
        <taxon>Tylenchoidea</taxon>
        <taxon>Meloidogynidae</taxon>
        <taxon>Meloidogyninae</taxon>
        <taxon>Meloidogyne</taxon>
    </lineage>
</organism>
<evidence type="ECO:0000256" key="4">
    <source>
        <dbReference type="PROSITE-ProRule" id="PRU00228"/>
    </source>
</evidence>
<sequence length="656" mass="73811">MKQQDNFEQVIHLNVICDGCDQEIRGRRYKCLICPDFDLCQNCEQNNEHYHHAMMRLVRPDTMRPQKTPLAPIEKMANTVGNFVHTFGDKIYSSLQPPSTPTLGPSHRQSTPVAKKDPKVDEFADLFKPEARTNTNSFGMSNWSCRRHSQISNSHRDHSVGVNSVAGSLGGHHHHVGSHHHHHHSCPRRHHTRIPDSIIKNVVATCPKFSTKTSSLTNKTSTTPRDGVSDRAYTKLSFADVDRHRKRIAEQIAKRRHTLQAQDHITVEKALITEQLVKEQNKFINNDQRPNTVRSEFLNEIGSTIQKALASFGIDCEATVKDGQGNIQAHLAFPTPVAPKNNVQNVLNPEIHQTPAGVLERQQLIASIRAQKREEFKKQVLKRANETNRNVDHFAEDKKAVDLTEDMTKEKNEEKVKEKKEGDKKEEGKDEEKVLETEPSQPSTEDIMKLSTHTAILFDEEESSPPNNDDIMKLSTHTAILIGEGENDEINREAVVQDVLEEKDNLEVSVKPTLSENNEQNAMKQQEDHHSPNSVVEPSLPPSLGASNGSLKRRMDVMKASTHTAIGIDDEYGGKVDDCDESVMVNDLSRCCSFSSLHSSDSGSSWIEVEEQHEKPRRSFYEIASGTEVSPDSTFTTVDQYHSCCNSSVDSTKEEK</sequence>
<feature type="domain" description="ZZ-type" evidence="6">
    <location>
        <begin position="12"/>
        <end position="62"/>
    </location>
</feature>
<evidence type="ECO:0000256" key="3">
    <source>
        <dbReference type="ARBA" id="ARBA00022833"/>
    </source>
</evidence>
<dbReference type="CDD" id="cd02340">
    <property type="entry name" value="ZZ_NBR1_like"/>
    <property type="match status" value="1"/>
</dbReference>
<dbReference type="Pfam" id="PF00569">
    <property type="entry name" value="ZZ"/>
    <property type="match status" value="1"/>
</dbReference>
<keyword evidence="7" id="KW-1185">Reference proteome</keyword>
<dbReference type="AlphaFoldDB" id="A0A1I8BEL3"/>
<dbReference type="GO" id="GO:0008270">
    <property type="term" value="F:zinc ion binding"/>
    <property type="evidence" value="ECO:0007669"/>
    <property type="project" value="UniProtKB-KW"/>
</dbReference>
<dbReference type="PROSITE" id="PS01357">
    <property type="entry name" value="ZF_ZZ_1"/>
    <property type="match status" value="1"/>
</dbReference>
<proteinExistence type="predicted"/>
<dbReference type="PANTHER" id="PTHR15090">
    <property type="entry name" value="SEQUESTOSOME 1-RELATED"/>
    <property type="match status" value="1"/>
</dbReference>
<evidence type="ECO:0000313" key="7">
    <source>
        <dbReference type="Proteomes" id="UP000095281"/>
    </source>
</evidence>
<dbReference type="WBParaSite" id="MhA1_Contig20.frz3.gene21">
    <property type="protein sequence ID" value="MhA1_Contig20.frz3.gene21"/>
    <property type="gene ID" value="MhA1_Contig20.frz3.gene21"/>
</dbReference>
<keyword evidence="3" id="KW-0862">Zinc</keyword>
<evidence type="ECO:0000313" key="8">
    <source>
        <dbReference type="WBParaSite" id="MhA1_Contig20.frz3.gene21"/>
    </source>
</evidence>
<feature type="compositionally biased region" description="Polar residues" evidence="5">
    <location>
        <begin position="512"/>
        <end position="524"/>
    </location>
</feature>
<evidence type="ECO:0000256" key="2">
    <source>
        <dbReference type="ARBA" id="ARBA00022771"/>
    </source>
</evidence>
<dbReference type="FunFam" id="3.30.60.90:FF:000016">
    <property type="entry name" value="Refractory to sigma P"/>
    <property type="match status" value="1"/>
</dbReference>
<feature type="region of interest" description="Disordered" evidence="5">
    <location>
        <begin position="149"/>
        <end position="193"/>
    </location>
</feature>
<evidence type="ECO:0000256" key="1">
    <source>
        <dbReference type="ARBA" id="ARBA00022723"/>
    </source>
</evidence>
<dbReference type="PROSITE" id="PS50135">
    <property type="entry name" value="ZF_ZZ_2"/>
    <property type="match status" value="1"/>
</dbReference>
<dbReference type="InterPro" id="IPR052260">
    <property type="entry name" value="Autophagy_Rcpt_SigReg"/>
</dbReference>
<feature type="compositionally biased region" description="Polar residues" evidence="5">
    <location>
        <begin position="95"/>
        <end position="112"/>
    </location>
</feature>
<protein>
    <submittedName>
        <fullName evidence="8">ZZ-type domain-containing protein</fullName>
    </submittedName>
</protein>
<feature type="region of interest" description="Disordered" evidence="5">
    <location>
        <begin position="392"/>
        <end position="446"/>
    </location>
</feature>
<name>A0A1I8BEL3_MELHA</name>
<evidence type="ECO:0000256" key="5">
    <source>
        <dbReference type="SAM" id="MobiDB-lite"/>
    </source>
</evidence>
<evidence type="ECO:0000259" key="6">
    <source>
        <dbReference type="PROSITE" id="PS50135"/>
    </source>
</evidence>
<keyword evidence="1" id="KW-0479">Metal-binding</keyword>
<dbReference type="InterPro" id="IPR043145">
    <property type="entry name" value="Znf_ZZ_sf"/>
</dbReference>
<feature type="region of interest" description="Disordered" evidence="5">
    <location>
        <begin position="95"/>
        <end position="119"/>
    </location>
</feature>